<evidence type="ECO:0000256" key="5">
    <source>
        <dbReference type="ARBA" id="ARBA00022748"/>
    </source>
</evidence>
<dbReference type="EMBL" id="JAGMWN010000006">
    <property type="protein sequence ID" value="MBP5858062.1"/>
    <property type="molecule type" value="Genomic_DNA"/>
</dbReference>
<proteinExistence type="inferred from homology"/>
<dbReference type="RefSeq" id="WP_210682641.1">
    <property type="nucleotide sequence ID" value="NZ_JAGMWN010000006.1"/>
</dbReference>
<organism evidence="12 13">
    <name type="scientific">Marivibrio halodurans</name>
    <dbReference type="NCBI Taxonomy" id="2039722"/>
    <lineage>
        <taxon>Bacteria</taxon>
        <taxon>Pseudomonadati</taxon>
        <taxon>Pseudomonadota</taxon>
        <taxon>Alphaproteobacteria</taxon>
        <taxon>Rhodospirillales</taxon>
        <taxon>Rhodospirillaceae</taxon>
        <taxon>Marivibrio</taxon>
    </lineage>
</organism>
<dbReference type="InterPro" id="IPR051263">
    <property type="entry name" value="C-type_cytochrome_biogenesis"/>
</dbReference>
<keyword evidence="3 9" id="KW-0479">Metal-binding</keyword>
<dbReference type="Proteomes" id="UP000672602">
    <property type="component" value="Unassembled WGS sequence"/>
</dbReference>
<evidence type="ECO:0000256" key="10">
    <source>
        <dbReference type="SAM" id="MobiDB-lite"/>
    </source>
</evidence>
<reference evidence="12" key="1">
    <citation type="submission" date="2021-04" db="EMBL/GenBank/DDBJ databases">
        <authorList>
            <person name="Zhang D.-C."/>
        </authorList>
    </citation>
    <scope>NUCLEOTIDE SEQUENCE</scope>
    <source>
        <strain evidence="12">CGMCC 1.15697</strain>
    </source>
</reference>
<dbReference type="GO" id="GO:0005886">
    <property type="term" value="C:plasma membrane"/>
    <property type="evidence" value="ECO:0007669"/>
    <property type="project" value="TreeGrafter"/>
</dbReference>
<name>A0A8J7S0E7_9PROT</name>
<evidence type="ECO:0000256" key="6">
    <source>
        <dbReference type="ARBA" id="ARBA00023004"/>
    </source>
</evidence>
<evidence type="ECO:0000256" key="1">
    <source>
        <dbReference type="ARBA" id="ARBA00010342"/>
    </source>
</evidence>
<feature type="compositionally biased region" description="Basic and acidic residues" evidence="10">
    <location>
        <begin position="165"/>
        <end position="175"/>
    </location>
</feature>
<dbReference type="AlphaFoldDB" id="A0A8J7S0E7"/>
<evidence type="ECO:0000256" key="4">
    <source>
        <dbReference type="ARBA" id="ARBA00022729"/>
    </source>
</evidence>
<comment type="function">
    <text evidence="7">Required for the biogenesis of c-type cytochromes. Possible subunit of a heme lyase.</text>
</comment>
<evidence type="ECO:0000313" key="12">
    <source>
        <dbReference type="EMBL" id="MBP5858062.1"/>
    </source>
</evidence>
<keyword evidence="4 9" id="KW-0732">Signal</keyword>
<dbReference type="PANTHER" id="PTHR47870:SF1">
    <property type="entry name" value="CYTOCHROME C-TYPE BIOGENESIS PROTEIN CCMH"/>
    <property type="match status" value="1"/>
</dbReference>
<feature type="transmembrane region" description="Helical" evidence="9">
    <location>
        <begin position="104"/>
        <end position="125"/>
    </location>
</feature>
<sequence length="175" mass="19148">MIRSLLLALAVVVAALPALAVQPDEMLDDPALERRAREISQDVRCLVCQNQSIDESNADLARDLRVLVRERVKQGDTNQEVRDYLVARYGDYVLLKPPFGLSTLLLWASPALLLLVGALAVFLWFRGRGRASATQAGGAEAALSAEERRRLDRLLAGEDGPEDDGSGRDPGDRRA</sequence>
<keyword evidence="6 9" id="KW-0408">Iron</keyword>
<protein>
    <recommendedName>
        <fullName evidence="9">Cytochrome c-type biogenesis protein</fullName>
    </recommendedName>
</protein>
<keyword evidence="9" id="KW-1133">Transmembrane helix</keyword>
<feature type="domain" description="CcmH/CycL/Ccl2/NrfF N-terminal" evidence="11">
    <location>
        <begin position="9"/>
        <end position="155"/>
    </location>
</feature>
<feature type="chain" id="PRO_5035342455" description="Cytochrome c-type biogenesis protein" evidence="9">
    <location>
        <begin position="21"/>
        <end position="175"/>
    </location>
</feature>
<dbReference type="InterPro" id="IPR005616">
    <property type="entry name" value="CcmH/CycL/Ccl2/NrfF_N"/>
</dbReference>
<gene>
    <name evidence="12" type="ORF">KAJ83_13670</name>
</gene>
<dbReference type="InterPro" id="IPR038297">
    <property type="entry name" value="CcmH/CycL/NrfF/Ccl2_sf"/>
</dbReference>
<comment type="caution">
    <text evidence="12">The sequence shown here is derived from an EMBL/GenBank/DDBJ whole genome shotgun (WGS) entry which is preliminary data.</text>
</comment>
<comment type="subcellular location">
    <subcellularLocation>
        <location evidence="8">Membrane</location>
        <topology evidence="8">Single-pass membrane protein</topology>
        <orientation evidence="8">Periplasmic side</orientation>
    </subcellularLocation>
</comment>
<evidence type="ECO:0000256" key="3">
    <source>
        <dbReference type="ARBA" id="ARBA00022723"/>
    </source>
</evidence>
<keyword evidence="2 9" id="KW-0349">Heme</keyword>
<keyword evidence="13" id="KW-1185">Reference proteome</keyword>
<evidence type="ECO:0000259" key="11">
    <source>
        <dbReference type="Pfam" id="PF03918"/>
    </source>
</evidence>
<comment type="similarity">
    <text evidence="1 9">Belongs to the CcmH/CycL/Ccl2/NrfF family.</text>
</comment>
<feature type="signal peptide" evidence="9">
    <location>
        <begin position="1"/>
        <end position="20"/>
    </location>
</feature>
<feature type="region of interest" description="Disordered" evidence="10">
    <location>
        <begin position="153"/>
        <end position="175"/>
    </location>
</feature>
<evidence type="ECO:0000256" key="2">
    <source>
        <dbReference type="ARBA" id="ARBA00022617"/>
    </source>
</evidence>
<dbReference type="GO" id="GO:0046872">
    <property type="term" value="F:metal ion binding"/>
    <property type="evidence" value="ECO:0007669"/>
    <property type="project" value="UniProtKB-KW"/>
</dbReference>
<accession>A0A8J7S0E7</accession>
<dbReference type="Pfam" id="PF03918">
    <property type="entry name" value="CcmH"/>
    <property type="match status" value="1"/>
</dbReference>
<keyword evidence="5" id="KW-0201">Cytochrome c-type biogenesis</keyword>
<dbReference type="CDD" id="cd16378">
    <property type="entry name" value="CcmH_N"/>
    <property type="match status" value="1"/>
</dbReference>
<dbReference type="PANTHER" id="PTHR47870">
    <property type="entry name" value="CYTOCHROME C-TYPE BIOGENESIS PROTEIN CCMH"/>
    <property type="match status" value="1"/>
</dbReference>
<dbReference type="FunFam" id="1.10.8.640:FF:000001">
    <property type="entry name" value="Cytochrome c-type biogenesis protein"/>
    <property type="match status" value="1"/>
</dbReference>
<keyword evidence="9" id="KW-0472">Membrane</keyword>
<evidence type="ECO:0000256" key="7">
    <source>
        <dbReference type="ARBA" id="ARBA00037230"/>
    </source>
</evidence>
<evidence type="ECO:0000256" key="9">
    <source>
        <dbReference type="RuleBase" id="RU364112"/>
    </source>
</evidence>
<evidence type="ECO:0000256" key="8">
    <source>
        <dbReference type="ARBA" id="ARBA00060491"/>
    </source>
</evidence>
<dbReference type="GO" id="GO:0017004">
    <property type="term" value="P:cytochrome complex assembly"/>
    <property type="evidence" value="ECO:0007669"/>
    <property type="project" value="UniProtKB-KW"/>
</dbReference>
<evidence type="ECO:0000313" key="13">
    <source>
        <dbReference type="Proteomes" id="UP000672602"/>
    </source>
</evidence>
<keyword evidence="9" id="KW-0812">Transmembrane</keyword>
<dbReference type="Gene3D" id="1.10.8.640">
    <property type="entry name" value="Cytochrome C biogenesis protein"/>
    <property type="match status" value="1"/>
</dbReference>